<organism evidence="2">
    <name type="scientific">Prymnesium polylepis</name>
    <dbReference type="NCBI Taxonomy" id="72548"/>
    <lineage>
        <taxon>Eukaryota</taxon>
        <taxon>Haptista</taxon>
        <taxon>Haptophyta</taxon>
        <taxon>Prymnesiophyceae</taxon>
        <taxon>Prymnesiales</taxon>
        <taxon>Prymnesiaceae</taxon>
        <taxon>Prymnesium</taxon>
    </lineage>
</organism>
<keyword evidence="1" id="KW-0732">Signal</keyword>
<proteinExistence type="predicted"/>
<dbReference type="SUPFAM" id="SSF51197">
    <property type="entry name" value="Clavaminate synthase-like"/>
    <property type="match status" value="1"/>
</dbReference>
<accession>A0A7S4M8A3</accession>
<dbReference type="AlphaFoldDB" id="A0A7S4M8A3"/>
<feature type="signal peptide" evidence="1">
    <location>
        <begin position="1"/>
        <end position="18"/>
    </location>
</feature>
<evidence type="ECO:0000313" key="2">
    <source>
        <dbReference type="EMBL" id="CAE2206281.1"/>
    </source>
</evidence>
<sequence>MLASHRLLLPLLCAPSLADYYGPGPKRLQEQIRRSMEAVEADKTFYSVWHTKERAHRQAASKESLPTWYSSETFNPFADNNTNAFFFRSESECDQDEQGCLHNVWEDRARAAIENPIDTKELSAAGVTWNSLAVAFKPGFDYGQPIMGEVRRMLLSDDRETQNLGMEAVLSSDHVGAKERPPLPAAQAPHQKQLDALRTDGYFKIDSSWGLAQRLPKPTRDVIHARLGGGDFSRIRKQQIGRGDWTDPDEPIPGLDDLTSHLVPTIRAIATSYLGEDTDYNGGYVALRLPANHMDWGKYISGLWHHDGCSNRVKCFVFLTPVTPDSHPTLVAKGSQRNVYYSFGMGMGESRYDDAYVRANYEAVPMLGEIGEGFCFDTNTVHKGELVGWHGRDALIFEFNAFEKSQVLDRVVCSPCGGFWSQDAHAPCYEGDGWVDEPLEFPPPPSPAPPARKK</sequence>
<protein>
    <submittedName>
        <fullName evidence="2">Uncharacterized protein</fullName>
    </submittedName>
</protein>
<dbReference type="Gene3D" id="2.60.120.620">
    <property type="entry name" value="q2cbj1_9rhob like domain"/>
    <property type="match status" value="1"/>
</dbReference>
<name>A0A7S4M8A3_9EUKA</name>
<dbReference type="EMBL" id="HBKO01012271">
    <property type="protein sequence ID" value="CAE2206281.1"/>
    <property type="molecule type" value="Transcribed_RNA"/>
</dbReference>
<reference evidence="2" key="1">
    <citation type="submission" date="2021-01" db="EMBL/GenBank/DDBJ databases">
        <authorList>
            <person name="Corre E."/>
            <person name="Pelletier E."/>
            <person name="Niang G."/>
            <person name="Scheremetjew M."/>
            <person name="Finn R."/>
            <person name="Kale V."/>
            <person name="Holt S."/>
            <person name="Cochrane G."/>
            <person name="Meng A."/>
            <person name="Brown T."/>
            <person name="Cohen L."/>
        </authorList>
    </citation>
    <scope>NUCLEOTIDE SEQUENCE</scope>
    <source>
        <strain evidence="2">UIO037</strain>
    </source>
</reference>
<feature type="chain" id="PRO_5031544548" evidence="1">
    <location>
        <begin position="19"/>
        <end position="454"/>
    </location>
</feature>
<gene>
    <name evidence="2" type="ORF">CPOL0286_LOCUS5468</name>
</gene>
<evidence type="ECO:0000256" key="1">
    <source>
        <dbReference type="SAM" id="SignalP"/>
    </source>
</evidence>